<name>A8GPS5_RICAH</name>
<organism evidence="1 2">
    <name type="scientific">Rickettsia akari (strain Hartford)</name>
    <dbReference type="NCBI Taxonomy" id="293614"/>
    <lineage>
        <taxon>Bacteria</taxon>
        <taxon>Pseudomonadati</taxon>
        <taxon>Pseudomonadota</taxon>
        <taxon>Alphaproteobacteria</taxon>
        <taxon>Rickettsiales</taxon>
        <taxon>Rickettsiaceae</taxon>
        <taxon>Rickettsieae</taxon>
        <taxon>Rickettsia</taxon>
        <taxon>spotted fever group</taxon>
    </lineage>
</organism>
<dbReference type="KEGG" id="rak:A1C_05825"/>
<keyword evidence="2" id="KW-1185">Reference proteome</keyword>
<dbReference type="HOGENOM" id="CLU_1873853_0_0_5"/>
<reference evidence="1" key="1">
    <citation type="submission" date="2007-09" db="EMBL/GenBank/DDBJ databases">
        <title>Complete Genome Sequence of Rickettsia akari.</title>
        <authorList>
            <person name="Madan A."/>
            <person name="Fahey J."/>
            <person name="Helton E."/>
            <person name="Ketteman M."/>
            <person name="Madan A."/>
            <person name="Rodrigues S."/>
            <person name="Sanchez A."/>
            <person name="Whiting M."/>
            <person name="Dasch G."/>
            <person name="Eremeeva M."/>
        </authorList>
    </citation>
    <scope>NUCLEOTIDE SEQUENCE</scope>
    <source>
        <strain evidence="1">Hartford</strain>
    </source>
</reference>
<dbReference type="Proteomes" id="UP000006830">
    <property type="component" value="Chromosome"/>
</dbReference>
<evidence type="ECO:0000313" key="1">
    <source>
        <dbReference type="EMBL" id="ABV75400.1"/>
    </source>
</evidence>
<dbReference type="EMBL" id="CP000847">
    <property type="protein sequence ID" value="ABV75400.1"/>
    <property type="molecule type" value="Genomic_DNA"/>
</dbReference>
<dbReference type="RefSeq" id="WP_012150029.1">
    <property type="nucleotide sequence ID" value="NC_009881.1"/>
</dbReference>
<protein>
    <submittedName>
        <fullName evidence="1">Uncharacterized protein</fullName>
    </submittedName>
</protein>
<dbReference type="AlphaFoldDB" id="A8GPS5"/>
<proteinExistence type="predicted"/>
<evidence type="ECO:0000313" key="2">
    <source>
        <dbReference type="Proteomes" id="UP000006830"/>
    </source>
</evidence>
<sequence>MELAKEILVCIKIYKFDDENYVQNEVLVFHKLINHFSNLLKYFKLTPLIDHTDFNPNYFMVWSWAKNLCNIPKYFGRKLKHVCNHIEEAENYWESYEPEVFSNSSAFHEFINTITHCKDALLGCRDIKSDIFYNKL</sequence>
<gene>
    <name evidence="1" type="ordered locus">A1C_05825</name>
</gene>
<accession>A8GPS5</accession>